<evidence type="ECO:0000313" key="9">
    <source>
        <dbReference type="EMBL" id="GAO45815.1"/>
    </source>
</evidence>
<dbReference type="OMA" id="MIIVFNK"/>
<evidence type="ECO:0000256" key="3">
    <source>
        <dbReference type="ARBA" id="ARBA00022553"/>
    </source>
</evidence>
<evidence type="ECO:0000256" key="2">
    <source>
        <dbReference type="ARBA" id="ARBA00022490"/>
    </source>
</evidence>
<reference evidence="9 10" key="3">
    <citation type="journal article" date="2015" name="Genome Announc.">
        <title>Draft Genome Sequence of the Archiascomycetous Yeast Saitoella complicata.</title>
        <authorList>
            <person name="Yamauchi K."/>
            <person name="Kondo S."/>
            <person name="Hamamoto M."/>
            <person name="Takahashi Y."/>
            <person name="Ogura Y."/>
            <person name="Hayashi T."/>
            <person name="Nishida H."/>
        </authorList>
    </citation>
    <scope>NUCLEOTIDE SEQUENCE [LARGE SCALE GENOMIC DNA]</scope>
    <source>
        <strain evidence="9 10">NRRL Y-17804</strain>
    </source>
</reference>
<dbReference type="EMBL" id="BACD03000001">
    <property type="protein sequence ID" value="GAO45815.1"/>
    <property type="molecule type" value="Genomic_DNA"/>
</dbReference>
<keyword evidence="3" id="KW-0597">Phosphoprotein</keyword>
<keyword evidence="5 7" id="KW-0378">Hydrolase</keyword>
<dbReference type="GO" id="GO:0003924">
    <property type="term" value="F:GTPase activity"/>
    <property type="evidence" value="ECO:0007669"/>
    <property type="project" value="InterPro"/>
</dbReference>
<dbReference type="EC" id="3.6.5.-" evidence="7"/>
<comment type="subunit">
    <text evidence="7">Binds to RNA polymerase II.</text>
</comment>
<comment type="caution">
    <text evidence="9">The sequence shown here is derived from an EMBL/GenBank/DDBJ whole genome shotgun (WGS) entry which is preliminary data.</text>
</comment>
<dbReference type="GO" id="GO:0005737">
    <property type="term" value="C:cytoplasm"/>
    <property type="evidence" value="ECO:0007669"/>
    <property type="project" value="UniProtKB-SubCell"/>
</dbReference>
<comment type="similarity">
    <text evidence="1 7">Belongs to the GPN-loop GTPase family.</text>
</comment>
<evidence type="ECO:0000256" key="1">
    <source>
        <dbReference type="ARBA" id="ARBA00005290"/>
    </source>
</evidence>
<dbReference type="GO" id="GO:0005634">
    <property type="term" value="C:nucleus"/>
    <property type="evidence" value="ECO:0007669"/>
    <property type="project" value="UniProtKB-SubCell"/>
</dbReference>
<evidence type="ECO:0000256" key="6">
    <source>
        <dbReference type="ARBA" id="ARBA00023134"/>
    </source>
</evidence>
<sequence length="400" mass="44302">MSTESTTEKQPAVILVIGMAGSGKTTFLQRLNAHLHSKKQPPYILNLDPAVRNVPYGANIDIRDTVDYREVMKQYNLGPNGGILTSLNLFTTKFDQVLGLVNKRAASVDHILLDTPGQIEIFTWSASGSIITDALASQYPTMIAYIIDTPRTRSPATFMSNMLYACSILYKTKLPMVLVFNKCDVEMPEDEEGRGGFEKVKEWMSDWESFQAALREDEETLGGTGGTGGSGYMNSLINSMSLMLEEFYRHLDVVGVSAVTGQGFNDFLEAVQNKVEEYNKEYKPELEALMKERESKKEKSKEDSLARLMKDMKMDKSGITSAPQEGGSAETISDMEDNDDDIDEDDVYNGQLGDEDLVPDISGPGVGMKHDERWGQSSGQGARGGRGKDFSKEILEAMQR</sequence>
<keyword evidence="10" id="KW-1185">Reference proteome</keyword>
<dbReference type="GO" id="GO:0005525">
    <property type="term" value="F:GTP binding"/>
    <property type="evidence" value="ECO:0007669"/>
    <property type="project" value="UniProtKB-KW"/>
</dbReference>
<feature type="compositionally biased region" description="Basic and acidic residues" evidence="8">
    <location>
        <begin position="386"/>
        <end position="400"/>
    </location>
</feature>
<protein>
    <recommendedName>
        <fullName evidence="7">GPN-loop GTPase</fullName>
        <ecNumber evidence="7">3.6.5.-</ecNumber>
    </recommendedName>
</protein>
<feature type="compositionally biased region" description="Acidic residues" evidence="8">
    <location>
        <begin position="333"/>
        <end position="358"/>
    </location>
</feature>
<dbReference type="SUPFAM" id="SSF52540">
    <property type="entry name" value="P-loop containing nucleoside triphosphate hydrolases"/>
    <property type="match status" value="1"/>
</dbReference>
<dbReference type="Proteomes" id="UP000033140">
    <property type="component" value="Unassembled WGS sequence"/>
</dbReference>
<organism evidence="9 10">
    <name type="scientific">Saitoella complicata (strain BCRC 22490 / CBS 7301 / JCM 7358 / NBRC 10748 / NRRL Y-17804)</name>
    <dbReference type="NCBI Taxonomy" id="698492"/>
    <lineage>
        <taxon>Eukaryota</taxon>
        <taxon>Fungi</taxon>
        <taxon>Dikarya</taxon>
        <taxon>Ascomycota</taxon>
        <taxon>Taphrinomycotina</taxon>
        <taxon>Taphrinomycotina incertae sedis</taxon>
        <taxon>Saitoella</taxon>
    </lineage>
</organism>
<evidence type="ECO:0000256" key="5">
    <source>
        <dbReference type="ARBA" id="ARBA00022801"/>
    </source>
</evidence>
<dbReference type="InterPro" id="IPR030230">
    <property type="entry name" value="Gpn1/Npa3/XAB1"/>
</dbReference>
<evidence type="ECO:0000256" key="8">
    <source>
        <dbReference type="SAM" id="MobiDB-lite"/>
    </source>
</evidence>
<dbReference type="STRING" id="698492.A0A0E9N8T9"/>
<dbReference type="FunFam" id="3.40.50.300:FF:000579">
    <property type="entry name" value="GPN-loop GTPase"/>
    <property type="match status" value="1"/>
</dbReference>
<reference evidence="9 10" key="2">
    <citation type="journal article" date="2014" name="J. Gen. Appl. Microbiol.">
        <title>The early diverging ascomycetous budding yeast Saitoella complicata has three histone deacetylases belonging to the Clr6, Hos2, and Rpd3 lineages.</title>
        <authorList>
            <person name="Nishida H."/>
            <person name="Matsumoto T."/>
            <person name="Kondo S."/>
            <person name="Hamamoto M."/>
            <person name="Yoshikawa H."/>
        </authorList>
    </citation>
    <scope>NUCLEOTIDE SEQUENCE [LARGE SCALE GENOMIC DNA]</scope>
    <source>
        <strain evidence="9 10">NRRL Y-17804</strain>
    </source>
</reference>
<feature type="region of interest" description="Disordered" evidence="8">
    <location>
        <begin position="315"/>
        <end position="400"/>
    </location>
</feature>
<dbReference type="InterPro" id="IPR004130">
    <property type="entry name" value="Gpn"/>
</dbReference>
<accession>A0A0E9N8T9</accession>
<name>A0A0E9N8T9_SAICN</name>
<comment type="subcellular location">
    <subcellularLocation>
        <location evidence="7">Cytoplasm</location>
    </subcellularLocation>
    <subcellularLocation>
        <location evidence="7">Nucleus</location>
    </subcellularLocation>
</comment>
<dbReference type="PANTHER" id="PTHR21231:SF8">
    <property type="entry name" value="GPN-LOOP GTPASE 1"/>
    <property type="match status" value="1"/>
</dbReference>
<keyword evidence="4 7" id="KW-0547">Nucleotide-binding</keyword>
<evidence type="ECO:0000313" key="10">
    <source>
        <dbReference type="Proteomes" id="UP000033140"/>
    </source>
</evidence>
<evidence type="ECO:0000256" key="4">
    <source>
        <dbReference type="ARBA" id="ARBA00022741"/>
    </source>
</evidence>
<proteinExistence type="inferred from homology"/>
<dbReference type="PANTHER" id="PTHR21231">
    <property type="entry name" value="XPA-BINDING PROTEIN 1-RELATED"/>
    <property type="match status" value="1"/>
</dbReference>
<gene>
    <name evidence="9" type="ORF">G7K_0065-t1</name>
</gene>
<dbReference type="AlphaFoldDB" id="A0A0E9N8T9"/>
<comment type="function">
    <text evidence="7">Small GTPase required for proper nuclear import of RNA polymerase II (RNAPII). May act at an RNAP assembly step prior to nuclear import.</text>
</comment>
<reference evidence="9 10" key="1">
    <citation type="journal article" date="2011" name="J. Gen. Appl. Microbiol.">
        <title>Draft genome sequencing of the enigmatic yeast Saitoella complicata.</title>
        <authorList>
            <person name="Nishida H."/>
            <person name="Hamamoto M."/>
            <person name="Sugiyama J."/>
        </authorList>
    </citation>
    <scope>NUCLEOTIDE SEQUENCE [LARGE SCALE GENOMIC DNA]</scope>
    <source>
        <strain evidence="9 10">NRRL Y-17804</strain>
    </source>
</reference>
<dbReference type="Gene3D" id="3.40.50.300">
    <property type="entry name" value="P-loop containing nucleotide triphosphate hydrolases"/>
    <property type="match status" value="1"/>
</dbReference>
<dbReference type="OrthoDB" id="243313at2759"/>
<keyword evidence="6 7" id="KW-0342">GTP-binding</keyword>
<dbReference type="RefSeq" id="XP_019025472.1">
    <property type="nucleotide sequence ID" value="XM_019169280.1"/>
</dbReference>
<dbReference type="InterPro" id="IPR027417">
    <property type="entry name" value="P-loop_NTPase"/>
</dbReference>
<dbReference type="Pfam" id="PF03029">
    <property type="entry name" value="ATP_bind_1"/>
    <property type="match status" value="1"/>
</dbReference>
<evidence type="ECO:0000256" key="7">
    <source>
        <dbReference type="RuleBase" id="RU365059"/>
    </source>
</evidence>
<keyword evidence="2 7" id="KW-0963">Cytoplasm</keyword>
<dbReference type="CDD" id="cd17870">
    <property type="entry name" value="GPN1"/>
    <property type="match status" value="1"/>
</dbReference>